<reference evidence="11" key="1">
    <citation type="submission" date="2019-03" db="EMBL/GenBank/DDBJ databases">
        <title>Improved annotation for the trematode Fasciola hepatica.</title>
        <authorList>
            <person name="Choi Y.-J."/>
            <person name="Martin J."/>
            <person name="Mitreva M."/>
        </authorList>
    </citation>
    <scope>NUCLEOTIDE SEQUENCE [LARGE SCALE GENOMIC DNA]</scope>
</reference>
<evidence type="ECO:0000256" key="3">
    <source>
        <dbReference type="ARBA" id="ARBA00022729"/>
    </source>
</evidence>
<keyword evidence="2 8" id="KW-0285">Flavoprotein</keyword>
<protein>
    <recommendedName>
        <fullName evidence="8">Sulfhydryl oxidase</fullName>
        <ecNumber evidence="8">1.8.3.2</ecNumber>
    </recommendedName>
</protein>
<dbReference type="SUPFAM" id="SSF69000">
    <property type="entry name" value="FAD-dependent thiol oxidase"/>
    <property type="match status" value="1"/>
</dbReference>
<dbReference type="GO" id="GO:0000139">
    <property type="term" value="C:Golgi membrane"/>
    <property type="evidence" value="ECO:0007669"/>
    <property type="project" value="TreeGrafter"/>
</dbReference>
<dbReference type="EMBL" id="JXXN02003969">
    <property type="protein sequence ID" value="THD20987.1"/>
    <property type="molecule type" value="Genomic_DNA"/>
</dbReference>
<evidence type="ECO:0000256" key="8">
    <source>
        <dbReference type="RuleBase" id="RU371123"/>
    </source>
</evidence>
<evidence type="ECO:0000256" key="7">
    <source>
        <dbReference type="ARBA" id="ARBA00023180"/>
    </source>
</evidence>
<dbReference type="InterPro" id="IPR036249">
    <property type="entry name" value="Thioredoxin-like_sf"/>
</dbReference>
<evidence type="ECO:0000259" key="10">
    <source>
        <dbReference type="PROSITE" id="PS51324"/>
    </source>
</evidence>
<dbReference type="Gene3D" id="3.40.30.10">
    <property type="entry name" value="Glutaredoxin"/>
    <property type="match status" value="1"/>
</dbReference>
<keyword evidence="7" id="KW-0325">Glycoprotein</keyword>
<dbReference type="InterPro" id="IPR039798">
    <property type="entry name" value="Sulfhydryl_oxidase"/>
</dbReference>
<comment type="catalytic activity">
    <reaction evidence="8">
        <text>2 R'C(R)SH + O2 = R'C(R)S-S(R)CR' + H2O2</text>
        <dbReference type="Rhea" id="RHEA:17357"/>
        <dbReference type="ChEBI" id="CHEBI:15379"/>
        <dbReference type="ChEBI" id="CHEBI:16240"/>
        <dbReference type="ChEBI" id="CHEBI:16520"/>
        <dbReference type="ChEBI" id="CHEBI:17412"/>
        <dbReference type="EC" id="1.8.3.2"/>
    </reaction>
</comment>
<dbReference type="Gene3D" id="1.20.120.1960">
    <property type="entry name" value="QSOX sulfhydryl oxidase domain"/>
    <property type="match status" value="1"/>
</dbReference>
<evidence type="ECO:0000256" key="4">
    <source>
        <dbReference type="ARBA" id="ARBA00022827"/>
    </source>
</evidence>
<evidence type="ECO:0000256" key="9">
    <source>
        <dbReference type="SAM" id="SignalP"/>
    </source>
</evidence>
<dbReference type="InterPro" id="IPR042568">
    <property type="entry name" value="QSOX_FAD-bd_sf"/>
</dbReference>
<dbReference type="Gene3D" id="1.20.120.310">
    <property type="entry name" value="ERV/ALR sulfhydryl oxidase domain"/>
    <property type="match status" value="1"/>
</dbReference>
<keyword evidence="6" id="KW-1015">Disulfide bond</keyword>
<dbReference type="SUPFAM" id="SSF52833">
    <property type="entry name" value="Thioredoxin-like"/>
    <property type="match status" value="1"/>
</dbReference>
<feature type="chain" id="PRO_5020034238" description="Sulfhydryl oxidase" evidence="9">
    <location>
        <begin position="21"/>
        <end position="544"/>
    </location>
</feature>
<dbReference type="PANTHER" id="PTHR22897">
    <property type="entry name" value="QUIESCIN Q6-RELATED SULFHYDRYL OXIDASE"/>
    <property type="match status" value="1"/>
</dbReference>
<evidence type="ECO:0000313" key="11">
    <source>
        <dbReference type="EMBL" id="THD20987.1"/>
    </source>
</evidence>
<organism evidence="11 12">
    <name type="scientific">Fasciola hepatica</name>
    <name type="common">Liver fluke</name>
    <dbReference type="NCBI Taxonomy" id="6192"/>
    <lineage>
        <taxon>Eukaryota</taxon>
        <taxon>Metazoa</taxon>
        <taxon>Spiralia</taxon>
        <taxon>Lophotrochozoa</taxon>
        <taxon>Platyhelminthes</taxon>
        <taxon>Trematoda</taxon>
        <taxon>Digenea</taxon>
        <taxon>Plagiorchiida</taxon>
        <taxon>Echinostomata</taxon>
        <taxon>Echinostomatoidea</taxon>
        <taxon>Fasciolidae</taxon>
        <taxon>Fasciola</taxon>
    </lineage>
</organism>
<comment type="cofactor">
    <cofactor evidence="1 8">
        <name>FAD</name>
        <dbReference type="ChEBI" id="CHEBI:57692"/>
    </cofactor>
</comment>
<feature type="signal peptide" evidence="9">
    <location>
        <begin position="1"/>
        <end position="20"/>
    </location>
</feature>
<dbReference type="GO" id="GO:0005615">
    <property type="term" value="C:extracellular space"/>
    <property type="evidence" value="ECO:0007669"/>
    <property type="project" value="TreeGrafter"/>
</dbReference>
<gene>
    <name evidence="11" type="ORF">D915_007946</name>
</gene>
<keyword evidence="4 8" id="KW-0274">FAD</keyword>
<sequence length="544" mass="61972">MHLSLDIVYILCISFAYVASIEYDEMKNVVQLNETNFDSEIAGGRWLIIFHLNTCGGCIRYSAHFQRFARDVASWPESALHISRFRIGAVECHRSGPLCIRMKINGVPNLRYFPKIHDFSRPDNPSGIQVPSHHNLNTLRRAVVSLLLKEVSLVDNRSSNDRSQFKVISDSILENTLIILEFTRRLGQTMISEVKPSEKTIRVRNEALKKDIASGSPDVVQRLLYAYINRRTRKSTIEVVKVTPAPRKNDHVYVQPITIQAADIFLSLSEVLFSDVSMVDNIQGENLAALKEFLRMLISLLPASDYYLHKLNELSRWVDRQTSFTGSQWSDYLVNSNFPKYSGQYDLCRSTLPKYHGYPCGLWLMFHALTVSHYEKSATGMDLPVDIVAHAMNRFIPRFFSCQICAFHFAENSANIVHPGESILPPRASPDSADFTYNASVLKKLPPPPKDARTEILWLSAVHNRVNRKLMGSPTDDPFARKLIYPPRRLCSNCWSRTRASYGRWKLGGNDESQTALLDFLIRRFSSSGWGSNNISSIFFSPRK</sequence>
<dbReference type="GO" id="GO:0006457">
    <property type="term" value="P:protein folding"/>
    <property type="evidence" value="ECO:0007669"/>
    <property type="project" value="TreeGrafter"/>
</dbReference>
<evidence type="ECO:0000256" key="6">
    <source>
        <dbReference type="ARBA" id="ARBA00023157"/>
    </source>
</evidence>
<evidence type="ECO:0000313" key="12">
    <source>
        <dbReference type="Proteomes" id="UP000230066"/>
    </source>
</evidence>
<name>A0A4E0RJ29_FASHE</name>
<dbReference type="InterPro" id="IPR036774">
    <property type="entry name" value="ERV/ALR_sulphydryl_oxid_sf"/>
</dbReference>
<dbReference type="GO" id="GO:0016971">
    <property type="term" value="F:flavin-dependent sulfhydryl oxidase activity"/>
    <property type="evidence" value="ECO:0007669"/>
    <property type="project" value="InterPro"/>
</dbReference>
<proteinExistence type="predicted"/>
<dbReference type="PROSITE" id="PS51324">
    <property type="entry name" value="ERV_ALR"/>
    <property type="match status" value="1"/>
</dbReference>
<dbReference type="EC" id="1.8.3.2" evidence="8"/>
<dbReference type="PANTHER" id="PTHR22897:SF8">
    <property type="entry name" value="SULFHYDRYL OXIDASE"/>
    <property type="match status" value="1"/>
</dbReference>
<evidence type="ECO:0000256" key="5">
    <source>
        <dbReference type="ARBA" id="ARBA00023002"/>
    </source>
</evidence>
<keyword evidence="12" id="KW-1185">Reference proteome</keyword>
<dbReference type="InterPro" id="IPR017905">
    <property type="entry name" value="ERV/ALR_sulphydryl_oxidase"/>
</dbReference>
<evidence type="ECO:0000256" key="1">
    <source>
        <dbReference type="ARBA" id="ARBA00001974"/>
    </source>
</evidence>
<dbReference type="Pfam" id="PF00085">
    <property type="entry name" value="Thioredoxin"/>
    <property type="match status" value="1"/>
</dbReference>
<keyword evidence="3 9" id="KW-0732">Signal</keyword>
<dbReference type="AlphaFoldDB" id="A0A4E0RJ29"/>
<feature type="domain" description="ERV/ALR sulfhydryl oxidase" evidence="10">
    <location>
        <begin position="351"/>
        <end position="485"/>
    </location>
</feature>
<dbReference type="GO" id="GO:0003756">
    <property type="term" value="F:protein disulfide isomerase activity"/>
    <property type="evidence" value="ECO:0007669"/>
    <property type="project" value="TreeGrafter"/>
</dbReference>
<comment type="caution">
    <text evidence="11">The sequence shown here is derived from an EMBL/GenBank/DDBJ whole genome shotgun (WGS) entry which is preliminary data.</text>
</comment>
<evidence type="ECO:0000256" key="2">
    <source>
        <dbReference type="ARBA" id="ARBA00022630"/>
    </source>
</evidence>
<accession>A0A4E0RJ29</accession>
<keyword evidence="5 8" id="KW-0560">Oxidoreductase</keyword>
<dbReference type="Proteomes" id="UP000230066">
    <property type="component" value="Unassembled WGS sequence"/>
</dbReference>
<dbReference type="InterPro" id="IPR013766">
    <property type="entry name" value="Thioredoxin_domain"/>
</dbReference>